<dbReference type="PANTHER" id="PTHR20859">
    <property type="entry name" value="INTERFERON/INTERLEUKIN RECEPTOR"/>
    <property type="match status" value="1"/>
</dbReference>
<feature type="transmembrane region" description="Helical" evidence="1">
    <location>
        <begin position="298"/>
        <end position="320"/>
    </location>
</feature>
<name>A0AA88N2L5_TACVA</name>
<keyword evidence="2" id="KW-0732">Signal</keyword>
<evidence type="ECO:0000313" key="4">
    <source>
        <dbReference type="EMBL" id="KAK2850399.1"/>
    </source>
</evidence>
<dbReference type="Pfam" id="PF09294">
    <property type="entry name" value="Interfer-bind"/>
    <property type="match status" value="2"/>
</dbReference>
<comment type="caution">
    <text evidence="4">The sequence shown here is derived from an EMBL/GenBank/DDBJ whole genome shotgun (WGS) entry which is preliminary data.</text>
</comment>
<dbReference type="InterPro" id="IPR003961">
    <property type="entry name" value="FN3_dom"/>
</dbReference>
<dbReference type="AlphaFoldDB" id="A0AA88N2L5"/>
<feature type="chain" id="PRO_5041717331" description="Fibronectin type-III domain-containing protein" evidence="2">
    <location>
        <begin position="26"/>
        <end position="615"/>
    </location>
</feature>
<gene>
    <name evidence="4" type="ORF">Q7C36_009182</name>
</gene>
<proteinExistence type="predicted"/>
<reference evidence="4" key="1">
    <citation type="submission" date="2023-08" db="EMBL/GenBank/DDBJ databases">
        <title>Pelteobagrus vachellii genome.</title>
        <authorList>
            <person name="Liu H."/>
        </authorList>
    </citation>
    <scope>NUCLEOTIDE SEQUENCE</scope>
    <source>
        <strain evidence="4">PRFRI_2022a</strain>
        <tissue evidence="4">Muscle</tissue>
    </source>
</reference>
<dbReference type="GO" id="GO:0004896">
    <property type="term" value="F:cytokine receptor activity"/>
    <property type="evidence" value="ECO:0007669"/>
    <property type="project" value="TreeGrafter"/>
</dbReference>
<organism evidence="4 5">
    <name type="scientific">Tachysurus vachellii</name>
    <name type="common">Darkbarbel catfish</name>
    <name type="synonym">Pelteobagrus vachellii</name>
    <dbReference type="NCBI Taxonomy" id="175792"/>
    <lineage>
        <taxon>Eukaryota</taxon>
        <taxon>Metazoa</taxon>
        <taxon>Chordata</taxon>
        <taxon>Craniata</taxon>
        <taxon>Vertebrata</taxon>
        <taxon>Euteleostomi</taxon>
        <taxon>Actinopterygii</taxon>
        <taxon>Neopterygii</taxon>
        <taxon>Teleostei</taxon>
        <taxon>Ostariophysi</taxon>
        <taxon>Siluriformes</taxon>
        <taxon>Bagridae</taxon>
        <taxon>Tachysurus</taxon>
    </lineage>
</organism>
<dbReference type="PROSITE" id="PS50853">
    <property type="entry name" value="FN3"/>
    <property type="match status" value="1"/>
</dbReference>
<evidence type="ECO:0000313" key="5">
    <source>
        <dbReference type="Proteomes" id="UP001187315"/>
    </source>
</evidence>
<evidence type="ECO:0000256" key="1">
    <source>
        <dbReference type="SAM" id="Phobius"/>
    </source>
</evidence>
<dbReference type="CDD" id="cd00063">
    <property type="entry name" value="FN3"/>
    <property type="match status" value="1"/>
</dbReference>
<feature type="transmembrane region" description="Helical" evidence="1">
    <location>
        <begin position="521"/>
        <end position="549"/>
    </location>
</feature>
<feature type="signal peptide" evidence="2">
    <location>
        <begin position="1"/>
        <end position="25"/>
    </location>
</feature>
<evidence type="ECO:0000259" key="3">
    <source>
        <dbReference type="PROSITE" id="PS50853"/>
    </source>
</evidence>
<dbReference type="InterPro" id="IPR015373">
    <property type="entry name" value="Interferon/interleukin_rcp_dom"/>
</dbReference>
<evidence type="ECO:0000256" key="2">
    <source>
        <dbReference type="SAM" id="SignalP"/>
    </source>
</evidence>
<keyword evidence="1" id="KW-0472">Membrane</keyword>
<dbReference type="InterPro" id="IPR013783">
    <property type="entry name" value="Ig-like_fold"/>
</dbReference>
<dbReference type="EMBL" id="JAVHJS010000008">
    <property type="protein sequence ID" value="KAK2850399.1"/>
    <property type="molecule type" value="Genomic_DNA"/>
</dbReference>
<dbReference type="SUPFAM" id="SSF49265">
    <property type="entry name" value="Fibronectin type III"/>
    <property type="match status" value="4"/>
</dbReference>
<dbReference type="InterPro" id="IPR050650">
    <property type="entry name" value="Type-II_Cytokine-TF_Rcpt"/>
</dbReference>
<dbReference type="Proteomes" id="UP001187315">
    <property type="component" value="Unassembled WGS sequence"/>
</dbReference>
<keyword evidence="1" id="KW-1133">Transmembrane helix</keyword>
<sequence>MHCSRQLWILGVWTIFFFLIHKVHCSLPSPQNVTIASFNLEHKLTWTPGPGTAAFTHFRVQSYNQKRKHWNLLKSCSDLQIGESCDLTESFKETFGLYQARVQAFDQDQESNWTTSKFFTPLLDTTLGPPLVSLTGCGNCLILKLSPPAILDFYQDYTISVSRTRDKAQFVMKASSGETLINYLEPGVEYCITATAVTSFKNLAIPSEPQCAYTSSQPLNTVGIFLSVLCAVFLLVLLLCTCLIYSGKLGNLHTPPQQALMSFLLLLERSLRPKLLNLTGTQTRKKKKSSVFRPSSDLLLIGIMISTLIITILICFVSVLTAEVPMPQNLRIKSENLGLILEWDPPQTSSGKDFRYTAEYKSWNVFNAVCVNVSSSSCDFTSEVTAYGKYKFRVQTELNGKSSAWMEIDCEPLETITVIGAPDVKLQSRRGNMEVDITEPVLRKSSLKDVYTNIKYEIRYWTEENRKEVKLVDQRRVMLLELLPDTRYCMEVEIIMGYIKNSLPSNITCEMNTASDEVASWLIAVVLFVSFLVTLISVLLISMTVWFGYRGIRFLHPRAKIPEHFKQYLTERPSSAMLLAMQNSTQPKEPYHEISIITTEEVPPESTQKEHSQPT</sequence>
<dbReference type="Pfam" id="PF01108">
    <property type="entry name" value="Tissue_fac"/>
    <property type="match status" value="2"/>
</dbReference>
<dbReference type="Gene3D" id="2.60.40.10">
    <property type="entry name" value="Immunoglobulins"/>
    <property type="match status" value="3"/>
</dbReference>
<dbReference type="InterPro" id="IPR036116">
    <property type="entry name" value="FN3_sf"/>
</dbReference>
<protein>
    <recommendedName>
        <fullName evidence="3">Fibronectin type-III domain-containing protein</fullName>
    </recommendedName>
</protein>
<dbReference type="PANTHER" id="PTHR20859:SF46">
    <property type="entry name" value="INTERFERON GAMMA RECEPTOR 2"/>
    <property type="match status" value="1"/>
</dbReference>
<keyword evidence="1" id="KW-0812">Transmembrane</keyword>
<keyword evidence="5" id="KW-1185">Reference proteome</keyword>
<dbReference type="GO" id="GO:0005886">
    <property type="term" value="C:plasma membrane"/>
    <property type="evidence" value="ECO:0007669"/>
    <property type="project" value="TreeGrafter"/>
</dbReference>
<feature type="transmembrane region" description="Helical" evidence="1">
    <location>
        <begin position="224"/>
        <end position="245"/>
    </location>
</feature>
<accession>A0AA88N2L5</accession>
<feature type="domain" description="Fibronectin type-III" evidence="3">
    <location>
        <begin position="326"/>
        <end position="413"/>
    </location>
</feature>